<dbReference type="Proteomes" id="UP000203514">
    <property type="component" value="Segment"/>
</dbReference>
<dbReference type="GeneID" id="29068181"/>
<keyword evidence="2" id="KW-1185">Reference proteome</keyword>
<dbReference type="EMBL" id="KU761955">
    <property type="protein sequence ID" value="AMQ66311.1"/>
    <property type="molecule type" value="Genomic_DNA"/>
</dbReference>
<name>A0A142F0S4_9CAUD</name>
<evidence type="ECO:0000313" key="2">
    <source>
        <dbReference type="Proteomes" id="UP000203514"/>
    </source>
</evidence>
<reference evidence="1 2" key="1">
    <citation type="submission" date="2016-02" db="EMBL/GenBank/DDBJ databases">
        <title>Genomic analysis of phiMK: A new Felix01like virus infecting Pseudomonas aeruginosa.</title>
        <authorList>
            <person name="Magill D.J."/>
            <person name="Krylov V.N."/>
            <person name="Shaburova O.V."/>
            <person name="Pleteneva E.A."/>
            <person name="McGrath J.W."/>
            <person name="Quinn J.P."/>
            <person name="Kulakov L.A."/>
        </authorList>
    </citation>
    <scope>NUCLEOTIDE SEQUENCE [LARGE SCALE GENOMIC DNA]</scope>
</reference>
<evidence type="ECO:0000313" key="1">
    <source>
        <dbReference type="EMBL" id="AMQ66311.1"/>
    </source>
</evidence>
<accession>A0A142F0S4</accession>
<proteinExistence type="predicted"/>
<sequence length="35" mass="3877">MRELGDMTKVALLSDLPGAIKVIMKGLTNKKFMII</sequence>
<protein>
    <submittedName>
        <fullName evidence="1">Uncharacterized protein</fullName>
    </submittedName>
</protein>
<dbReference type="KEGG" id="vg:29068181"/>
<dbReference type="RefSeq" id="YP_009291191.1">
    <property type="nucleotide sequence ID" value="NC_031110.1"/>
</dbReference>
<gene>
    <name evidence="1" type="ORF">phiMK_123</name>
</gene>
<organism evidence="1 2">
    <name type="scientific">Pseudomonas phage phiMK</name>
    <dbReference type="NCBI Taxonomy" id="1815957"/>
    <lineage>
        <taxon>Viruses</taxon>
        <taxon>Duplodnaviria</taxon>
        <taxon>Heunggongvirae</taxon>
        <taxon>Uroviricota</taxon>
        <taxon>Caudoviricetes</taxon>
        <taxon>Vandenendeviridae</taxon>
        <taxon>Skurskavirinae</taxon>
        <taxon>Pakpunavirus</taxon>
        <taxon>Pakpunavirus MK</taxon>
    </lineage>
</organism>